<dbReference type="InterPro" id="IPR032675">
    <property type="entry name" value="LRR_dom_sf"/>
</dbReference>
<evidence type="ECO:0000256" key="1">
    <source>
        <dbReference type="SAM" id="Coils"/>
    </source>
</evidence>
<feature type="region of interest" description="Disordered" evidence="2">
    <location>
        <begin position="1040"/>
        <end position="1140"/>
    </location>
</feature>
<proteinExistence type="predicted"/>
<dbReference type="EMBL" id="JANBPK010001170">
    <property type="protein sequence ID" value="KAJ2925494.1"/>
    <property type="molecule type" value="Genomic_DNA"/>
</dbReference>
<reference evidence="3" key="1">
    <citation type="submission" date="2022-06" db="EMBL/GenBank/DDBJ databases">
        <title>Genome Sequence of Candolleomyces eurysporus.</title>
        <authorList>
            <person name="Buettner E."/>
        </authorList>
    </citation>
    <scope>NUCLEOTIDE SEQUENCE</scope>
    <source>
        <strain evidence="3">VTCC 930004</strain>
    </source>
</reference>
<dbReference type="SUPFAM" id="SSF52047">
    <property type="entry name" value="RNI-like"/>
    <property type="match status" value="1"/>
</dbReference>
<keyword evidence="1" id="KW-0175">Coiled coil</keyword>
<keyword evidence="4" id="KW-1185">Reference proteome</keyword>
<name>A0A9W8MEB9_9AGAR</name>
<dbReference type="Gene3D" id="3.80.10.10">
    <property type="entry name" value="Ribonuclease Inhibitor"/>
    <property type="match status" value="1"/>
</dbReference>
<dbReference type="OrthoDB" id="2800708at2759"/>
<evidence type="ECO:0000313" key="3">
    <source>
        <dbReference type="EMBL" id="KAJ2925494.1"/>
    </source>
</evidence>
<feature type="compositionally biased region" description="Pro residues" evidence="2">
    <location>
        <begin position="1092"/>
        <end position="1108"/>
    </location>
</feature>
<feature type="region of interest" description="Disordered" evidence="2">
    <location>
        <begin position="1"/>
        <end position="27"/>
    </location>
</feature>
<evidence type="ECO:0000313" key="4">
    <source>
        <dbReference type="Proteomes" id="UP001140091"/>
    </source>
</evidence>
<evidence type="ECO:0008006" key="5">
    <source>
        <dbReference type="Google" id="ProtNLM"/>
    </source>
</evidence>
<evidence type="ECO:0000256" key="2">
    <source>
        <dbReference type="SAM" id="MobiDB-lite"/>
    </source>
</evidence>
<dbReference type="Proteomes" id="UP001140091">
    <property type="component" value="Unassembled WGS sequence"/>
</dbReference>
<feature type="compositionally biased region" description="Pro residues" evidence="2">
    <location>
        <begin position="1123"/>
        <end position="1140"/>
    </location>
</feature>
<accession>A0A9W8MEB9</accession>
<feature type="coiled-coil region" evidence="1">
    <location>
        <begin position="990"/>
        <end position="1017"/>
    </location>
</feature>
<feature type="non-terminal residue" evidence="3">
    <location>
        <position position="1"/>
    </location>
</feature>
<feature type="compositionally biased region" description="Polar residues" evidence="2">
    <location>
        <begin position="1"/>
        <end position="22"/>
    </location>
</feature>
<feature type="compositionally biased region" description="Polar residues" evidence="2">
    <location>
        <begin position="1040"/>
        <end position="1049"/>
    </location>
</feature>
<sequence>MKRKATTSNRRLLDELSNSNEPPSDERQLEIRARLGDLEAEFQRIVGRPFASNLAEKEIPNKAKSTWDAIQAHQSLLSPIRVVTQEIWQTIFQLLLEADEESDKAPNLNVLATLCRVARHWRSAAITHCRLWARLPSIWMYSLKMQTFDKLKNCLRLFISRSGALPLTFHCSIYKGIWKSREDHVREILRLVIQQSHRWKEVSIKMPFDAHEELALVKGKLPMLSKLTLNVGHSYCTSKSQEITIDYFQDAPNLQSVDISARYVFDDTNMSHPKIIFKLPVSQLENYKVETHCDTVYSDLLEGESDKLRVVEVLSSRMPELPSIPLTFPKLEKLDLRTGTNGSVITDHLEFLSLPALLDLEIRARFEPPDPLYDKILSLIRRSGCSLTRLALDNVSAQADVLVGILALSPRLEELDIFVANTLVLDTLVLDQASPNPAAPKLKKLTLRCADRGGELEVLDGPAFMQMFKSRMGALDAADPELFQPLEEIRFVWEDDEMLHMQLTLFETTEREATLTAEEDEEGFPFRQLASKLRLDLRTKLVRHMRELEGAKLTEGSSLVLMRRGLPYLLHRLKEMPSGRVLGDRVFHFRSRGGALLEKWKPFLLKDIRSFPYRWSHCANGVAFLRRNMKEEEDDNIWKDIIGVSRDSRMPYDMMAFTPWLCHQSNDVGGTSKLDAKLSAYHAKTLRAQTRLFETLDVLDEMERTHAEQLALNERREGRLKQKMKTYAEVARKAGEEMEDMQQAVLKLVDKVEKHNGYKSIKPSQLHVSSLLGEFTTYMMRKVYKLVPIDPIEPIMPRRVSPTDVEDLLSYAASMIEVVRRERAMERKAHQKTKEWAQSRIAALEAQLSRREIELARCATHCFSSRDTAPAAASLQDEPVPHQQYVDTLQWTIAKNRTLELEINALSEKLTEVRLKEGKPQDESFLLNALDVDHTPTRPHPSSVAGLGQQIQELGQLIDTLKEDRASWRSAIDSEKLSLQKLPETFVNRLQTVEEECARLRLSEEDLRRQLDQLHLQDQARESELRDKLQLLDTRISAITTNNATQNDGDTIRVPEPQHSTPKSPPPQDLLDDGEVSMDLETPLIPTMIMEPPSPPLEPFDSPDPVPQRPSQSPSPITLSPLVDPPSIPLPETPPSPGSS</sequence>
<gene>
    <name evidence="3" type="ORF">H1R20_g11600</name>
</gene>
<organism evidence="3 4">
    <name type="scientific">Candolleomyces eurysporus</name>
    <dbReference type="NCBI Taxonomy" id="2828524"/>
    <lineage>
        <taxon>Eukaryota</taxon>
        <taxon>Fungi</taxon>
        <taxon>Dikarya</taxon>
        <taxon>Basidiomycota</taxon>
        <taxon>Agaricomycotina</taxon>
        <taxon>Agaricomycetes</taxon>
        <taxon>Agaricomycetidae</taxon>
        <taxon>Agaricales</taxon>
        <taxon>Agaricineae</taxon>
        <taxon>Psathyrellaceae</taxon>
        <taxon>Candolleomyces</taxon>
    </lineage>
</organism>
<dbReference type="AlphaFoldDB" id="A0A9W8MEB9"/>
<comment type="caution">
    <text evidence="3">The sequence shown here is derived from an EMBL/GenBank/DDBJ whole genome shotgun (WGS) entry which is preliminary data.</text>
</comment>
<protein>
    <recommendedName>
        <fullName evidence="5">F-box domain-containing protein</fullName>
    </recommendedName>
</protein>